<protein>
    <recommendedName>
        <fullName evidence="3">DUF1643 domain-containing protein</fullName>
    </recommendedName>
</protein>
<evidence type="ECO:0000313" key="1">
    <source>
        <dbReference type="EMBL" id="SFQ45621.1"/>
    </source>
</evidence>
<proteinExistence type="predicted"/>
<gene>
    <name evidence="1" type="ORF">SAMN05421853_106107</name>
</gene>
<organism evidence="1 2">
    <name type="scientific">Roseivivax halotolerans</name>
    <dbReference type="NCBI Taxonomy" id="93684"/>
    <lineage>
        <taxon>Bacteria</taxon>
        <taxon>Pseudomonadati</taxon>
        <taxon>Pseudomonadota</taxon>
        <taxon>Alphaproteobacteria</taxon>
        <taxon>Rhodobacterales</taxon>
        <taxon>Roseobacteraceae</taxon>
        <taxon>Roseivivax</taxon>
    </lineage>
</organism>
<sequence length="168" mass="18623">MIRRTHQTTESFSEALYSTCETYRYGLARTWSEAAPVLFVMLNPSTATEMANDPTIHRCETRARAMNAGGVRIANLFAFRATRPQDLKRAADPVGPENDTLLMEWAAGSAMTIAAWGVHGAHLGRAAALRPKLGTLWHLGLTKAGHPRHPLYVPYARRPERWSVDTPA</sequence>
<name>A0A1I5YMZ1_9RHOB</name>
<dbReference type="Proteomes" id="UP000243106">
    <property type="component" value="Unassembled WGS sequence"/>
</dbReference>
<dbReference type="AlphaFoldDB" id="A0A1I5YMZ1"/>
<reference evidence="2" key="1">
    <citation type="submission" date="2016-10" db="EMBL/GenBank/DDBJ databases">
        <authorList>
            <person name="Varghese N."/>
            <person name="Submissions S."/>
        </authorList>
    </citation>
    <scope>NUCLEOTIDE SEQUENCE [LARGE SCALE GENOMIC DNA]</scope>
    <source>
        <strain evidence="2">JCM 10271</strain>
    </source>
</reference>
<dbReference type="Pfam" id="PF07799">
    <property type="entry name" value="DUF1643"/>
    <property type="match status" value="1"/>
</dbReference>
<dbReference type="EMBL" id="FOXV01000006">
    <property type="protein sequence ID" value="SFQ45621.1"/>
    <property type="molecule type" value="Genomic_DNA"/>
</dbReference>
<dbReference type="STRING" id="93684.SAMN05421853_106107"/>
<dbReference type="InterPro" id="IPR012441">
    <property type="entry name" value="DUF1643"/>
</dbReference>
<evidence type="ECO:0008006" key="3">
    <source>
        <dbReference type="Google" id="ProtNLM"/>
    </source>
</evidence>
<dbReference type="RefSeq" id="WP_093011413.1">
    <property type="nucleotide sequence ID" value="NZ_FOXV01000006.1"/>
</dbReference>
<keyword evidence="2" id="KW-1185">Reference proteome</keyword>
<accession>A0A1I5YMZ1</accession>
<evidence type="ECO:0000313" key="2">
    <source>
        <dbReference type="Proteomes" id="UP000243106"/>
    </source>
</evidence>